<evidence type="ECO:0000256" key="3">
    <source>
        <dbReference type="ARBA" id="ARBA00023054"/>
    </source>
</evidence>
<dbReference type="Gene3D" id="3.40.50.300">
    <property type="entry name" value="P-loop containing nucleotide triphosphate hydrolases"/>
    <property type="match status" value="2"/>
</dbReference>
<proteinExistence type="inferred from homology"/>
<evidence type="ECO:0000259" key="6">
    <source>
        <dbReference type="Pfam" id="PF02463"/>
    </source>
</evidence>
<dbReference type="InterPro" id="IPR027417">
    <property type="entry name" value="P-loop_NTPase"/>
</dbReference>
<accession>A0A814UY71</accession>
<dbReference type="GO" id="GO:0005634">
    <property type="term" value="C:nucleus"/>
    <property type="evidence" value="ECO:0007669"/>
    <property type="project" value="TreeGrafter"/>
</dbReference>
<dbReference type="PANTHER" id="PTHR45916">
    <property type="entry name" value="STRUCTURAL MAINTENANCE OF CHROMOSOMES PROTEIN 5"/>
    <property type="match status" value="1"/>
</dbReference>
<dbReference type="Pfam" id="PF02463">
    <property type="entry name" value="SMC_N"/>
    <property type="match status" value="1"/>
</dbReference>
<evidence type="ECO:0000256" key="2">
    <source>
        <dbReference type="ARBA" id="ARBA00018687"/>
    </source>
</evidence>
<organism evidence="7 8">
    <name type="scientific">Rotaria sordida</name>
    <dbReference type="NCBI Taxonomy" id="392033"/>
    <lineage>
        <taxon>Eukaryota</taxon>
        <taxon>Metazoa</taxon>
        <taxon>Spiralia</taxon>
        <taxon>Gnathifera</taxon>
        <taxon>Rotifera</taxon>
        <taxon>Eurotatoria</taxon>
        <taxon>Bdelloidea</taxon>
        <taxon>Philodinida</taxon>
        <taxon>Philodinidae</taxon>
        <taxon>Rotaria</taxon>
    </lineage>
</organism>
<dbReference type="SUPFAM" id="SSF52540">
    <property type="entry name" value="P-loop containing nucleoside triphosphate hydrolases"/>
    <property type="match status" value="2"/>
</dbReference>
<feature type="coiled-coil region" evidence="4">
    <location>
        <begin position="289"/>
        <end position="487"/>
    </location>
</feature>
<feature type="coiled-coil region" evidence="4">
    <location>
        <begin position="822"/>
        <end position="849"/>
    </location>
</feature>
<feature type="compositionally biased region" description="Low complexity" evidence="5">
    <location>
        <begin position="1"/>
        <end position="29"/>
    </location>
</feature>
<reference evidence="7" key="1">
    <citation type="submission" date="2021-02" db="EMBL/GenBank/DDBJ databases">
        <authorList>
            <person name="Nowell W R."/>
        </authorList>
    </citation>
    <scope>NUCLEOTIDE SEQUENCE</scope>
</reference>
<protein>
    <recommendedName>
        <fullName evidence="2">Structural maintenance of chromosomes protein 5</fullName>
    </recommendedName>
</protein>
<comment type="similarity">
    <text evidence="1">Belongs to the SMC family. SMC5 subfamily.</text>
</comment>
<dbReference type="GO" id="GO:0003697">
    <property type="term" value="F:single-stranded DNA binding"/>
    <property type="evidence" value="ECO:0007669"/>
    <property type="project" value="TreeGrafter"/>
</dbReference>
<sequence>MTLVQSQNQSNLNDSLSTTTTTTTMTQSTSHKHAHGAIVRIHLENFMTYKEVELYPGSRLNVIIGPNGSGKSSIVCAICLGLAGHPRVIGRAGNIGDYVKTGHEKGMIEIELFNGEKGSNWIINRTLHVHNASKWTLNGKQTTEAAIKELMKKLHIQVDNLCQFLPQEKVAEFTNMSKCDLLENTEKCIGGEDLYLLHKSLKTLGQETRNLEIDLNEALNQAATCKQILKHLEPDVQAIQGRKDLEAKIVEYTQCKYFRDYGEKAIEHENITKAFDVCKKKVDEINHRLQPVQDQIDKAKTELDKAQTTFKSKYKESFDLKNKLTKEINAISEQSDDLIDKIRDELRHKKDEEKRRIELCKDVQQQINVLEEQFSSMDINSQDQDDLQAEWNKLEEERKKISEQQTQLSNKHQQVIDEMQQFSSMDINSQDQDDLQAEWNKLEEERKKISEQQTQLSNKHQQVIDEMRRIQQDIQIKQRELDHINNVQETRLAKLQHQNPDAWKAVKWLRQNRMLFQKTIYEPMILSLNVNDSNMMKYVEFIIPKRDLLAMFIFEDTDDMELFIKECHEKQKLVVHGSAIPSMSLEEFRRESMSINDLKKYGMVQYVLDTIQGPDPILRYLCQTIKIHTLPIANDSAMAQIDNITRDGRIRRFFVKNFFYTLSISYYTNEPSTTNVHVQKEKYLTDSISHDRKQKIEQEHMQMKDRYTELQKSQQTFEKEQTSLSRQLDDVKARKIAINDKRNMKAKLERKIEEKKHTLTIYQKKQIDIEKEEKLAHEKEMKIHEDKMHKLSVQVKELENFNQKSSTMMIESGRVALARQQHLKAVGKLETYNEELTQLKEQTINSKKRFEASETLIRLAVQKIIKSLDKNVSSNGTLLPNKLIKELQTKFAKLPKNLADLESEIMNFNAQLSCQGTIKDDVIRLHQQEKTNLIQIENRINDLENKIKQGQITADTSKTNWLNQVNKMINDINEKFVDLFNTMGCKGQVCLDIPESPKDFEKYGVNIKVQFRDGEKLHEMSEFLQSGGEKSVSVMLYMIALQNMTICPFRCVDEINQGMDPTNERRIFELLVRHSSDKANSQYFLLSPKLLPNLKYSRKIKLLFVCNGDVNIKSQEWNVSKYIERRRALAQSSK</sequence>
<gene>
    <name evidence="7" type="ORF">ZHD862_LOCUS21725</name>
</gene>
<dbReference type="Proteomes" id="UP000663864">
    <property type="component" value="Unassembled WGS sequence"/>
</dbReference>
<dbReference type="GO" id="GO:0030915">
    <property type="term" value="C:Smc5-Smc6 complex"/>
    <property type="evidence" value="ECO:0007669"/>
    <property type="project" value="TreeGrafter"/>
</dbReference>
<dbReference type="GO" id="GO:0000724">
    <property type="term" value="P:double-strand break repair via homologous recombination"/>
    <property type="evidence" value="ECO:0007669"/>
    <property type="project" value="TreeGrafter"/>
</dbReference>
<comment type="caution">
    <text evidence="7">The sequence shown here is derived from an EMBL/GenBank/DDBJ whole genome shotgun (WGS) entry which is preliminary data.</text>
</comment>
<feature type="coiled-coil region" evidence="4">
    <location>
        <begin position="693"/>
        <end position="787"/>
    </location>
</feature>
<feature type="domain" description="RecF/RecN/SMC N-terminal" evidence="6">
    <location>
        <begin position="38"/>
        <end position="161"/>
    </location>
</feature>
<dbReference type="PANTHER" id="PTHR45916:SF1">
    <property type="entry name" value="STRUCTURAL MAINTENANCE OF CHROMOSOMES PROTEIN 5"/>
    <property type="match status" value="1"/>
</dbReference>
<evidence type="ECO:0000313" key="7">
    <source>
        <dbReference type="EMBL" id="CAF1180414.1"/>
    </source>
</evidence>
<dbReference type="InterPro" id="IPR003395">
    <property type="entry name" value="RecF/RecN/SMC_N"/>
</dbReference>
<name>A0A814UY71_9BILA</name>
<feature type="coiled-coil region" evidence="4">
    <location>
        <begin position="884"/>
        <end position="953"/>
    </location>
</feature>
<keyword evidence="3 4" id="KW-0175">Coiled coil</keyword>
<evidence type="ECO:0000256" key="5">
    <source>
        <dbReference type="SAM" id="MobiDB-lite"/>
    </source>
</evidence>
<evidence type="ECO:0000256" key="1">
    <source>
        <dbReference type="ARBA" id="ARBA00010171"/>
    </source>
</evidence>
<dbReference type="AlphaFoldDB" id="A0A814UY71"/>
<evidence type="ECO:0000256" key="4">
    <source>
        <dbReference type="SAM" id="Coils"/>
    </source>
</evidence>
<dbReference type="EMBL" id="CAJNOT010001310">
    <property type="protein sequence ID" value="CAF1180414.1"/>
    <property type="molecule type" value="Genomic_DNA"/>
</dbReference>
<feature type="region of interest" description="Disordered" evidence="5">
    <location>
        <begin position="1"/>
        <end position="31"/>
    </location>
</feature>
<evidence type="ECO:0000313" key="8">
    <source>
        <dbReference type="Proteomes" id="UP000663864"/>
    </source>
</evidence>